<protein>
    <submittedName>
        <fullName evidence="2">Uncharacterized protein</fullName>
    </submittedName>
</protein>
<sequence length="255" mass="27470">MGAGRARPSRPAPTLGCMTAEPTALSAGERPSGPEEIPWAMQLVVLRDKHAMAREVDVCEAAARAVVGLLDDERCAPGGPWYAAVRRWVDGGRIRKLVRRADGKRWDDVQALPGVLVTQDGPDGFGPARVRALPPGPVRPLPRALAKLQVSGTSFPPERVSSSADALAIVEATPLERITSGKLAAQCAHAAQRLYETADEARRASWRADGFRVEVRWPGPDEWAARPRPVSIVDAGFTELDGPAETARALWRSEP</sequence>
<proteinExistence type="predicted"/>
<reference evidence="2" key="1">
    <citation type="submission" date="2013-08" db="EMBL/GenBank/DDBJ databases">
        <authorList>
            <person name="Durkin A.S."/>
            <person name="Haft D.R."/>
            <person name="McCorrison J."/>
            <person name="Torralba M."/>
            <person name="Gillis M."/>
            <person name="Haft D.H."/>
            <person name="Methe B."/>
            <person name="Sutton G."/>
            <person name="Nelson K.E."/>
        </authorList>
    </citation>
    <scope>NUCLEOTIDE SEQUENCE [LARGE SCALE GENOMIC DNA]</scope>
    <source>
        <strain evidence="2">F0233</strain>
    </source>
</reference>
<feature type="region of interest" description="Disordered" evidence="1">
    <location>
        <begin position="1"/>
        <end position="33"/>
    </location>
</feature>
<accession>U2PJ14</accession>
<evidence type="ECO:0000313" key="2">
    <source>
        <dbReference type="EMBL" id="ERK50520.1"/>
    </source>
</evidence>
<comment type="caution">
    <text evidence="2">The sequence shown here is derived from an EMBL/GenBank/DDBJ whole genome shotgun (WGS) entry which is preliminary data.</text>
</comment>
<organism evidence="2 3">
    <name type="scientific">Propionibacterium acidifaciens F0233</name>
    <dbReference type="NCBI Taxonomy" id="553198"/>
    <lineage>
        <taxon>Bacteria</taxon>
        <taxon>Bacillati</taxon>
        <taxon>Actinomycetota</taxon>
        <taxon>Actinomycetes</taxon>
        <taxon>Propionibacteriales</taxon>
        <taxon>Propionibacteriaceae</taxon>
        <taxon>Propionibacterium</taxon>
    </lineage>
</organism>
<dbReference type="EMBL" id="ACVN02000303">
    <property type="protein sequence ID" value="ERK50520.1"/>
    <property type="molecule type" value="Genomic_DNA"/>
</dbReference>
<keyword evidence="3" id="KW-1185">Reference proteome</keyword>
<dbReference type="AlphaFoldDB" id="U2PJ14"/>
<evidence type="ECO:0000313" key="3">
    <source>
        <dbReference type="Proteomes" id="UP000017052"/>
    </source>
</evidence>
<name>U2PJ14_9ACTN</name>
<dbReference type="InterPro" id="IPR023476">
    <property type="entry name" value="Pep_tRNA_hydro_II_dom_sf"/>
</dbReference>
<evidence type="ECO:0000256" key="1">
    <source>
        <dbReference type="SAM" id="MobiDB-lite"/>
    </source>
</evidence>
<dbReference type="SUPFAM" id="SSF102462">
    <property type="entry name" value="Peptidyl-tRNA hydrolase II"/>
    <property type="match status" value="1"/>
</dbReference>
<dbReference type="Proteomes" id="UP000017052">
    <property type="component" value="Unassembled WGS sequence"/>
</dbReference>
<gene>
    <name evidence="2" type="ORF">HMPREF0682_2507</name>
</gene>